<dbReference type="AlphaFoldDB" id="J9FM58"/>
<evidence type="ECO:0000313" key="1">
    <source>
        <dbReference type="EMBL" id="EJW90682.1"/>
    </source>
</evidence>
<comment type="caution">
    <text evidence="1">The sequence shown here is derived from an EMBL/GenBank/DDBJ whole genome shotgun (WGS) entry which is preliminary data.</text>
</comment>
<organism evidence="1">
    <name type="scientific">gut metagenome</name>
    <dbReference type="NCBI Taxonomy" id="749906"/>
    <lineage>
        <taxon>unclassified sequences</taxon>
        <taxon>metagenomes</taxon>
        <taxon>organismal metagenomes</taxon>
    </lineage>
</organism>
<dbReference type="EMBL" id="AMCI01008676">
    <property type="protein sequence ID" value="EJW90682.1"/>
    <property type="molecule type" value="Genomic_DNA"/>
</dbReference>
<accession>J9FM58</accession>
<feature type="non-terminal residue" evidence="1">
    <location>
        <position position="129"/>
    </location>
</feature>
<proteinExistence type="predicted"/>
<reference evidence="1" key="1">
    <citation type="journal article" date="2012" name="PLoS ONE">
        <title>Gene sets for utilization of primary and secondary nutrition supplies in the distal gut of endangered iberian lynx.</title>
        <authorList>
            <person name="Alcaide M."/>
            <person name="Messina E."/>
            <person name="Richter M."/>
            <person name="Bargiela R."/>
            <person name="Peplies J."/>
            <person name="Huws S.A."/>
            <person name="Newbold C.J."/>
            <person name="Golyshin P.N."/>
            <person name="Simon M.A."/>
            <person name="Lopez G."/>
            <person name="Yakimov M.M."/>
            <person name="Ferrer M."/>
        </authorList>
    </citation>
    <scope>NUCLEOTIDE SEQUENCE</scope>
</reference>
<gene>
    <name evidence="1" type="ORF">EVA_21211</name>
</gene>
<protein>
    <submittedName>
        <fullName evidence="1">CobW/HypB/UreG, nucleotide-binding domain protein</fullName>
    </submittedName>
</protein>
<sequence>MYQTICCVDGTTFKPYFENMRQLMLDKFSASELIVVNRADGLRSEDSQQYVHNCVRQASRVADIAYEYADGSVAYDEILDELPFNLDADVVEIGDQDFGVWYLDISQNPEKYDGKKVRFTAQVCQTPVW</sequence>
<name>J9FM58_9ZZZZ</name>